<feature type="chain" id="PRO_5020270108" evidence="1">
    <location>
        <begin position="23"/>
        <end position="283"/>
    </location>
</feature>
<dbReference type="EMBL" id="SODV01000002">
    <property type="protein sequence ID" value="TDW97270.1"/>
    <property type="molecule type" value="Genomic_DNA"/>
</dbReference>
<dbReference type="PROSITE" id="PS51257">
    <property type="entry name" value="PROKAR_LIPOPROTEIN"/>
    <property type="match status" value="1"/>
</dbReference>
<reference evidence="3 4" key="1">
    <citation type="submission" date="2019-03" db="EMBL/GenBank/DDBJ databases">
        <title>Genomic Encyclopedia of Type Strains, Phase IV (KMG-IV): sequencing the most valuable type-strain genomes for metagenomic binning, comparative biology and taxonomic classification.</title>
        <authorList>
            <person name="Goeker M."/>
        </authorList>
    </citation>
    <scope>NUCLEOTIDE SEQUENCE [LARGE SCALE GENOMIC DNA]</scope>
    <source>
        <strain evidence="3 4">DSM 100059</strain>
    </source>
</reference>
<gene>
    <name evidence="3" type="ORF">EDB95_5117</name>
</gene>
<sequence>MKSMKWFSLAALCVGGAIVVFSACQKSSSSAGSSVPANQQKFNMYLTDGPVNFQQVNIDIESIAVEVEADSCVNSGVWGNRDNDDTACFHWDSLNITPGVYNILNFKNGIDTLFSATNIPKGKILKIRFKLGTDNSVMADSVLFKLDLFWGNTFTIDVDDCQQLDENTLGLWVDFDAAHSIIEVAHQHFALRPVIRLFTKANSGAVEGAVLPGAADPFVSVVSGTDTLIALPEWNGRWEIRGIKTSTVDVNFYATANGYKDTTISNVTIDPGKTVNLGTVYLH</sequence>
<dbReference type="Proteomes" id="UP000294498">
    <property type="component" value="Unassembled WGS sequence"/>
</dbReference>
<evidence type="ECO:0000259" key="2">
    <source>
        <dbReference type="Pfam" id="PF14321"/>
    </source>
</evidence>
<evidence type="ECO:0000313" key="3">
    <source>
        <dbReference type="EMBL" id="TDW97270.1"/>
    </source>
</evidence>
<protein>
    <submittedName>
        <fullName evidence="3">Uncharacterized protein DUF4382</fullName>
    </submittedName>
</protein>
<accession>A0A4R8DJT8</accession>
<name>A0A4R8DJT8_9BACT</name>
<dbReference type="AlphaFoldDB" id="A0A4R8DJT8"/>
<proteinExistence type="predicted"/>
<comment type="caution">
    <text evidence="3">The sequence shown here is derived from an EMBL/GenBank/DDBJ whole genome shotgun (WGS) entry which is preliminary data.</text>
</comment>
<evidence type="ECO:0000256" key="1">
    <source>
        <dbReference type="SAM" id="SignalP"/>
    </source>
</evidence>
<dbReference type="Pfam" id="PF14321">
    <property type="entry name" value="DUF4382"/>
    <property type="match status" value="1"/>
</dbReference>
<dbReference type="InterPro" id="IPR025491">
    <property type="entry name" value="DUF4382"/>
</dbReference>
<keyword evidence="1" id="KW-0732">Signal</keyword>
<keyword evidence="4" id="KW-1185">Reference proteome</keyword>
<organism evidence="3 4">
    <name type="scientific">Dinghuibacter silviterrae</name>
    <dbReference type="NCBI Taxonomy" id="1539049"/>
    <lineage>
        <taxon>Bacteria</taxon>
        <taxon>Pseudomonadati</taxon>
        <taxon>Bacteroidota</taxon>
        <taxon>Chitinophagia</taxon>
        <taxon>Chitinophagales</taxon>
        <taxon>Chitinophagaceae</taxon>
        <taxon>Dinghuibacter</taxon>
    </lineage>
</organism>
<dbReference type="RefSeq" id="WP_133999205.1">
    <property type="nucleotide sequence ID" value="NZ_SODV01000002.1"/>
</dbReference>
<feature type="signal peptide" evidence="1">
    <location>
        <begin position="1"/>
        <end position="22"/>
    </location>
</feature>
<dbReference type="OrthoDB" id="2111471at2"/>
<evidence type="ECO:0000313" key="4">
    <source>
        <dbReference type="Proteomes" id="UP000294498"/>
    </source>
</evidence>
<feature type="domain" description="DUF4382" evidence="2">
    <location>
        <begin position="41"/>
        <end position="193"/>
    </location>
</feature>